<dbReference type="RefSeq" id="WP_034572933.1">
    <property type="nucleotide sequence ID" value="NZ_JQBS01000024.1"/>
</dbReference>
<dbReference type="Gene3D" id="3.10.180.10">
    <property type="entry name" value="2,3-Dihydroxybiphenyl 1,2-Dioxygenase, domain 1"/>
    <property type="match status" value="1"/>
</dbReference>
<accession>A0A0R2HZG4</accession>
<keyword evidence="3" id="KW-1185">Reference proteome</keyword>
<dbReference type="PATRIC" id="fig|1449336.4.peg.947"/>
<feature type="domain" description="VOC" evidence="1">
    <location>
        <begin position="2"/>
        <end position="126"/>
    </location>
</feature>
<dbReference type="GeneID" id="89590002"/>
<evidence type="ECO:0000259" key="1">
    <source>
        <dbReference type="PROSITE" id="PS51819"/>
    </source>
</evidence>
<dbReference type="Pfam" id="PF00903">
    <property type="entry name" value="Glyoxalase"/>
    <property type="match status" value="1"/>
</dbReference>
<protein>
    <recommendedName>
        <fullName evidence="1">VOC domain-containing protein</fullName>
    </recommendedName>
</protein>
<dbReference type="Proteomes" id="UP000051658">
    <property type="component" value="Unassembled WGS sequence"/>
</dbReference>
<dbReference type="EMBL" id="JQBS01000024">
    <property type="protein sequence ID" value="KRN56678.1"/>
    <property type="molecule type" value="Genomic_DNA"/>
</dbReference>
<organism evidence="2 3">
    <name type="scientific">Carnobacterium divergens DSM 20623</name>
    <dbReference type="NCBI Taxonomy" id="1449336"/>
    <lineage>
        <taxon>Bacteria</taxon>
        <taxon>Bacillati</taxon>
        <taxon>Bacillota</taxon>
        <taxon>Bacilli</taxon>
        <taxon>Lactobacillales</taxon>
        <taxon>Carnobacteriaceae</taxon>
        <taxon>Carnobacterium</taxon>
    </lineage>
</organism>
<dbReference type="InterPro" id="IPR029068">
    <property type="entry name" value="Glyas_Bleomycin-R_OHBP_Dase"/>
</dbReference>
<dbReference type="InterPro" id="IPR037523">
    <property type="entry name" value="VOC_core"/>
</dbReference>
<dbReference type="PANTHER" id="PTHR36113:SF1">
    <property type="entry name" value="GLYOXALASE_BLEOMYCIN RESISTANCE PROTEIN_DIOXYGENASE"/>
    <property type="match status" value="1"/>
</dbReference>
<dbReference type="eggNOG" id="COG0346">
    <property type="taxonomic scope" value="Bacteria"/>
</dbReference>
<dbReference type="AlphaFoldDB" id="A0A0R2HZG4"/>
<sequence>MRIEHVAIWVENIDVMRKFYEHYFEAEVSGLYENPKNQFKSYFLTFQDKTRLEIMQQATVTQRVDNKHLGWAHLAFSVGNRVNVDELTRRLIEDGFVCQNGPRITGDGYYESVIEDPEGNLIEITE</sequence>
<dbReference type="InterPro" id="IPR004360">
    <property type="entry name" value="Glyas_Fos-R_dOase_dom"/>
</dbReference>
<name>A0A0R2HZG4_CARDV</name>
<dbReference type="SUPFAM" id="SSF54593">
    <property type="entry name" value="Glyoxalase/Bleomycin resistance protein/Dihydroxybiphenyl dioxygenase"/>
    <property type="match status" value="1"/>
</dbReference>
<dbReference type="PANTHER" id="PTHR36113">
    <property type="entry name" value="LYASE, PUTATIVE-RELATED-RELATED"/>
    <property type="match status" value="1"/>
</dbReference>
<evidence type="ECO:0000313" key="3">
    <source>
        <dbReference type="Proteomes" id="UP000051658"/>
    </source>
</evidence>
<reference evidence="2 3" key="1">
    <citation type="journal article" date="2015" name="Genome Announc.">
        <title>Expanding the biotechnology potential of lactobacilli through comparative genomics of 213 strains and associated genera.</title>
        <authorList>
            <person name="Sun Z."/>
            <person name="Harris H.M."/>
            <person name="McCann A."/>
            <person name="Guo C."/>
            <person name="Argimon S."/>
            <person name="Zhang W."/>
            <person name="Yang X."/>
            <person name="Jeffery I.B."/>
            <person name="Cooney J.C."/>
            <person name="Kagawa T.F."/>
            <person name="Liu W."/>
            <person name="Song Y."/>
            <person name="Salvetti E."/>
            <person name="Wrobel A."/>
            <person name="Rasinkangas P."/>
            <person name="Parkhill J."/>
            <person name="Rea M.C."/>
            <person name="O'Sullivan O."/>
            <person name="Ritari J."/>
            <person name="Douillard F.P."/>
            <person name="Paul Ross R."/>
            <person name="Yang R."/>
            <person name="Briner A.E."/>
            <person name="Felis G.E."/>
            <person name="de Vos W.M."/>
            <person name="Barrangou R."/>
            <person name="Klaenhammer T.R."/>
            <person name="Caufield P.W."/>
            <person name="Cui Y."/>
            <person name="Zhang H."/>
            <person name="O'Toole P.W."/>
        </authorList>
    </citation>
    <scope>NUCLEOTIDE SEQUENCE [LARGE SCALE GENOMIC DNA]</scope>
    <source>
        <strain evidence="2 3">DSM 20623</strain>
    </source>
</reference>
<gene>
    <name evidence="2" type="ORF">IV74_GL000926</name>
</gene>
<dbReference type="PROSITE" id="PS51819">
    <property type="entry name" value="VOC"/>
    <property type="match status" value="1"/>
</dbReference>
<dbReference type="InterPro" id="IPR051332">
    <property type="entry name" value="Fosfomycin_Res_Enzymes"/>
</dbReference>
<comment type="caution">
    <text evidence="2">The sequence shown here is derived from an EMBL/GenBank/DDBJ whole genome shotgun (WGS) entry which is preliminary data.</text>
</comment>
<proteinExistence type="predicted"/>
<evidence type="ECO:0000313" key="2">
    <source>
        <dbReference type="EMBL" id="KRN56678.1"/>
    </source>
</evidence>